<sequence length="257" mass="28747">MWYRYWLHHINADRVAQVLSIPLFLLLWQWVSASGVVSSRLFPPPTEVISAFGRWYDSGQFWGDVQVSLTRVGIGFFFGSVIGILVGILTGRVRLAANLLSPIFGLLRPIPPIAFVPLVILWFGLSETGKYFLVFWGVFFVVWMSAHHGVRKVDPLYIRVAQCLGTPRSKMLTNILLPGAIPYIIVGLRTAVSISFYTLVAAEIAGTFSGIFYRIDVSQQNMQIGQAMAGLLVLGVISLIADRLFYYLSRRVDWSAS</sequence>
<dbReference type="Pfam" id="PF00528">
    <property type="entry name" value="BPD_transp_1"/>
    <property type="match status" value="1"/>
</dbReference>
<keyword evidence="2 7" id="KW-0813">Transport</keyword>
<feature type="transmembrane region" description="Helical" evidence="7">
    <location>
        <begin position="103"/>
        <end position="125"/>
    </location>
</feature>
<comment type="subcellular location">
    <subcellularLocation>
        <location evidence="1 7">Cell membrane</location>
        <topology evidence="1 7">Multi-pass membrane protein</topology>
    </subcellularLocation>
</comment>
<evidence type="ECO:0000256" key="5">
    <source>
        <dbReference type="ARBA" id="ARBA00022989"/>
    </source>
</evidence>
<evidence type="ECO:0000256" key="1">
    <source>
        <dbReference type="ARBA" id="ARBA00004651"/>
    </source>
</evidence>
<name>A0A4Z0W973_9GAMM</name>
<dbReference type="PROSITE" id="PS50928">
    <property type="entry name" value="ABC_TM1"/>
    <property type="match status" value="1"/>
</dbReference>
<gene>
    <name evidence="9" type="ORF">E4656_10980</name>
</gene>
<evidence type="ECO:0000313" key="10">
    <source>
        <dbReference type="Proteomes" id="UP000297475"/>
    </source>
</evidence>
<dbReference type="PANTHER" id="PTHR30151:SF0">
    <property type="entry name" value="ABC TRANSPORTER PERMEASE PROTEIN MJ0413-RELATED"/>
    <property type="match status" value="1"/>
</dbReference>
<accession>A0A4Z0W973</accession>
<feature type="transmembrane region" description="Helical" evidence="7">
    <location>
        <begin position="131"/>
        <end position="150"/>
    </location>
</feature>
<dbReference type="CDD" id="cd06261">
    <property type="entry name" value="TM_PBP2"/>
    <property type="match status" value="1"/>
</dbReference>
<dbReference type="Proteomes" id="UP000297475">
    <property type="component" value="Unassembled WGS sequence"/>
</dbReference>
<keyword evidence="3" id="KW-1003">Cell membrane</keyword>
<evidence type="ECO:0000256" key="6">
    <source>
        <dbReference type="ARBA" id="ARBA00023136"/>
    </source>
</evidence>
<dbReference type="GO" id="GO:0042918">
    <property type="term" value="P:alkanesulfonate transmembrane transport"/>
    <property type="evidence" value="ECO:0007669"/>
    <property type="project" value="UniProtKB-ARBA"/>
</dbReference>
<evidence type="ECO:0000313" key="9">
    <source>
        <dbReference type="EMBL" id="TGG93559.1"/>
    </source>
</evidence>
<dbReference type="EMBL" id="SRMF01000003">
    <property type="protein sequence ID" value="TGG93559.1"/>
    <property type="molecule type" value="Genomic_DNA"/>
</dbReference>
<evidence type="ECO:0000256" key="2">
    <source>
        <dbReference type="ARBA" id="ARBA00022448"/>
    </source>
</evidence>
<dbReference type="GO" id="GO:0005886">
    <property type="term" value="C:plasma membrane"/>
    <property type="evidence" value="ECO:0007669"/>
    <property type="project" value="UniProtKB-SubCell"/>
</dbReference>
<proteinExistence type="inferred from homology"/>
<dbReference type="PANTHER" id="PTHR30151">
    <property type="entry name" value="ALKANE SULFONATE ABC TRANSPORTER-RELATED, MEMBRANE SUBUNIT"/>
    <property type="match status" value="1"/>
</dbReference>
<dbReference type="Gene3D" id="1.10.3720.10">
    <property type="entry name" value="MetI-like"/>
    <property type="match status" value="1"/>
</dbReference>
<comment type="similarity">
    <text evidence="7">Belongs to the binding-protein-dependent transport system permease family.</text>
</comment>
<dbReference type="InterPro" id="IPR035906">
    <property type="entry name" value="MetI-like_sf"/>
</dbReference>
<dbReference type="SUPFAM" id="SSF161098">
    <property type="entry name" value="MetI-like"/>
    <property type="match status" value="1"/>
</dbReference>
<keyword evidence="6 7" id="KW-0472">Membrane</keyword>
<feature type="transmembrane region" description="Helical" evidence="7">
    <location>
        <begin position="72"/>
        <end position="91"/>
    </location>
</feature>
<dbReference type="AlphaFoldDB" id="A0A4Z0W973"/>
<dbReference type="OrthoDB" id="9804353at2"/>
<organism evidence="9 10">
    <name type="scientific">Natronospirillum operosum</name>
    <dbReference type="NCBI Taxonomy" id="2759953"/>
    <lineage>
        <taxon>Bacteria</taxon>
        <taxon>Pseudomonadati</taxon>
        <taxon>Pseudomonadota</taxon>
        <taxon>Gammaproteobacteria</taxon>
        <taxon>Oceanospirillales</taxon>
        <taxon>Natronospirillaceae</taxon>
        <taxon>Natronospirillum</taxon>
    </lineage>
</organism>
<evidence type="ECO:0000256" key="7">
    <source>
        <dbReference type="RuleBase" id="RU363032"/>
    </source>
</evidence>
<feature type="transmembrane region" description="Helical" evidence="7">
    <location>
        <begin position="194"/>
        <end position="215"/>
    </location>
</feature>
<evidence type="ECO:0000259" key="8">
    <source>
        <dbReference type="PROSITE" id="PS50928"/>
    </source>
</evidence>
<comment type="caution">
    <text evidence="9">The sequence shown here is derived from an EMBL/GenBank/DDBJ whole genome shotgun (WGS) entry which is preliminary data.</text>
</comment>
<dbReference type="FunFam" id="1.10.3720.10:FF:000003">
    <property type="entry name" value="Aliphatic sulfonate ABC transporter permease"/>
    <property type="match status" value="1"/>
</dbReference>
<protein>
    <submittedName>
        <fullName evidence="9">ABC transporter permease</fullName>
    </submittedName>
</protein>
<evidence type="ECO:0000256" key="4">
    <source>
        <dbReference type="ARBA" id="ARBA00022692"/>
    </source>
</evidence>
<feature type="domain" description="ABC transmembrane type-1" evidence="8">
    <location>
        <begin position="65"/>
        <end position="245"/>
    </location>
</feature>
<evidence type="ECO:0000256" key="3">
    <source>
        <dbReference type="ARBA" id="ARBA00022475"/>
    </source>
</evidence>
<dbReference type="InterPro" id="IPR000515">
    <property type="entry name" value="MetI-like"/>
</dbReference>
<keyword evidence="5 7" id="KW-1133">Transmembrane helix</keyword>
<reference evidence="9 10" key="1">
    <citation type="submission" date="2019-04" db="EMBL/GenBank/DDBJ databases">
        <title>Natronospirillum operosus gen. nov., sp. nov., a haloalkaliphilic satellite isolated from decaying biomass of laboratory culture of cyanobacterium Geitlerinema sp. and proposal of Natronospirillaceae fam. nov. and Saccharospirillaceae fam. nov.</title>
        <authorList>
            <person name="Kevbrin V."/>
            <person name="Boltyanskaya Y."/>
            <person name="Koziaeva V."/>
            <person name="Grouzdev D.S."/>
            <person name="Park M."/>
            <person name="Cho J."/>
        </authorList>
    </citation>
    <scope>NUCLEOTIDE SEQUENCE [LARGE SCALE GENOMIC DNA]</scope>
    <source>
        <strain evidence="9 10">G-116</strain>
    </source>
</reference>
<feature type="transmembrane region" description="Helical" evidence="7">
    <location>
        <begin position="227"/>
        <end position="248"/>
    </location>
</feature>
<keyword evidence="10" id="KW-1185">Reference proteome</keyword>
<keyword evidence="4 7" id="KW-0812">Transmembrane</keyword>